<keyword evidence="9" id="KW-0539">Nucleus</keyword>
<sequence length="182" mass="20283">MAVYLKMPQSPSLCSEVCVPETDSVTVFQCENCRTILGDSNNLICICESLALVTMQAIQPSAVMIHEAWEKCNSSNVSLTGSSYQNVSCTRCQTEVGKVFKNLPPHLSKMSGHISLDVHKISSYEVQQPAPKKNYDEILFKMQQEFFKMQQEISKVQVVLMNLNERFVPIEDALALEAGGTD</sequence>
<dbReference type="OMA" id="WVISHRE"/>
<dbReference type="AlphaFoldDB" id="A0A9U8E950"/>
<dbReference type="GO" id="GO:0007059">
    <property type="term" value="P:chromosome segregation"/>
    <property type="evidence" value="ECO:0007669"/>
    <property type="project" value="TreeGrafter"/>
</dbReference>
<dbReference type="PROSITE" id="PS51793">
    <property type="entry name" value="MIS18"/>
    <property type="match status" value="1"/>
</dbReference>
<dbReference type="Pfam" id="PF03226">
    <property type="entry name" value="Yippee-Mis18"/>
    <property type="match status" value="1"/>
</dbReference>
<feature type="domain" description="Mis18" evidence="12">
    <location>
        <begin position="25"/>
        <end position="126"/>
    </location>
</feature>
<evidence type="ECO:0000256" key="11">
    <source>
        <dbReference type="ARBA" id="ARBA00023328"/>
    </source>
</evidence>
<name>A0A9U8E950_BIOGL</name>
<reference evidence="14" key="1">
    <citation type="submission" date="2025-08" db="UniProtKB">
        <authorList>
            <consortium name="RefSeq"/>
        </authorList>
    </citation>
    <scope>IDENTIFICATION</scope>
</reference>
<evidence type="ECO:0000256" key="6">
    <source>
        <dbReference type="ARBA" id="ARBA00022723"/>
    </source>
</evidence>
<dbReference type="GO" id="GO:0034080">
    <property type="term" value="P:CENP-A containing chromatin assembly"/>
    <property type="evidence" value="ECO:0007669"/>
    <property type="project" value="TreeGrafter"/>
</dbReference>
<keyword evidence="8" id="KW-0862">Zinc</keyword>
<dbReference type="KEGG" id="bgt:106063903"/>
<dbReference type="GO" id="GO:0051301">
    <property type="term" value="P:cell division"/>
    <property type="evidence" value="ECO:0007669"/>
    <property type="project" value="UniProtKB-KW"/>
</dbReference>
<evidence type="ECO:0000256" key="10">
    <source>
        <dbReference type="ARBA" id="ARBA00023306"/>
    </source>
</evidence>
<dbReference type="PANTHER" id="PTHR16431:SF1">
    <property type="entry name" value="NEUROGENIC PROTEIN MASTERMIND"/>
    <property type="match status" value="1"/>
</dbReference>
<accession>A0A9U8E950</accession>
<evidence type="ECO:0000313" key="13">
    <source>
        <dbReference type="Proteomes" id="UP001165740"/>
    </source>
</evidence>
<protein>
    <submittedName>
        <fullName evidence="14">Uncharacterized protein LOC106063903</fullName>
    </submittedName>
</protein>
<keyword evidence="13" id="KW-1185">Reference proteome</keyword>
<gene>
    <name evidence="14" type="primary">LOC106063903</name>
</gene>
<evidence type="ECO:0000256" key="7">
    <source>
        <dbReference type="ARBA" id="ARBA00022776"/>
    </source>
</evidence>
<dbReference type="PANTHER" id="PTHR16431">
    <property type="entry name" value="NEUROGENIC PROTEIN MASTERMIND"/>
    <property type="match status" value="1"/>
</dbReference>
<keyword evidence="4" id="KW-0158">Chromosome</keyword>
<dbReference type="GO" id="GO:0000775">
    <property type="term" value="C:chromosome, centromeric region"/>
    <property type="evidence" value="ECO:0007669"/>
    <property type="project" value="UniProtKB-SubCell"/>
</dbReference>
<organism evidence="13 14">
    <name type="scientific">Biomphalaria glabrata</name>
    <name type="common">Bloodfluke planorb</name>
    <name type="synonym">Freshwater snail</name>
    <dbReference type="NCBI Taxonomy" id="6526"/>
    <lineage>
        <taxon>Eukaryota</taxon>
        <taxon>Metazoa</taxon>
        <taxon>Spiralia</taxon>
        <taxon>Lophotrochozoa</taxon>
        <taxon>Mollusca</taxon>
        <taxon>Gastropoda</taxon>
        <taxon>Heterobranchia</taxon>
        <taxon>Euthyneura</taxon>
        <taxon>Panpulmonata</taxon>
        <taxon>Hygrophila</taxon>
        <taxon>Lymnaeoidea</taxon>
        <taxon>Planorbidae</taxon>
        <taxon>Biomphalaria</taxon>
    </lineage>
</organism>
<evidence type="ECO:0000256" key="5">
    <source>
        <dbReference type="ARBA" id="ARBA00022618"/>
    </source>
</evidence>
<dbReference type="Proteomes" id="UP001165740">
    <property type="component" value="Chromosome 8"/>
</dbReference>
<evidence type="ECO:0000256" key="1">
    <source>
        <dbReference type="ARBA" id="ARBA00003694"/>
    </source>
</evidence>
<dbReference type="RefSeq" id="XP_013077847.2">
    <property type="nucleotide sequence ID" value="XM_013222393.2"/>
</dbReference>
<proteinExistence type="predicted"/>
<evidence type="ECO:0000256" key="3">
    <source>
        <dbReference type="ARBA" id="ARBA00004584"/>
    </source>
</evidence>
<dbReference type="GeneID" id="106063903"/>
<evidence type="ECO:0000259" key="12">
    <source>
        <dbReference type="PROSITE" id="PS51793"/>
    </source>
</evidence>
<evidence type="ECO:0000256" key="9">
    <source>
        <dbReference type="ARBA" id="ARBA00023242"/>
    </source>
</evidence>
<dbReference type="InterPro" id="IPR034752">
    <property type="entry name" value="Mis18"/>
</dbReference>
<dbReference type="OrthoDB" id="74210at2759"/>
<keyword evidence="11" id="KW-0137">Centromere</keyword>
<dbReference type="GO" id="GO:0005634">
    <property type="term" value="C:nucleus"/>
    <property type="evidence" value="ECO:0007669"/>
    <property type="project" value="UniProtKB-SubCell"/>
</dbReference>
<dbReference type="GO" id="GO:0000785">
    <property type="term" value="C:chromatin"/>
    <property type="evidence" value="ECO:0007669"/>
    <property type="project" value="TreeGrafter"/>
</dbReference>
<evidence type="ECO:0000256" key="4">
    <source>
        <dbReference type="ARBA" id="ARBA00022454"/>
    </source>
</evidence>
<evidence type="ECO:0000256" key="2">
    <source>
        <dbReference type="ARBA" id="ARBA00004123"/>
    </source>
</evidence>
<dbReference type="GO" id="GO:0046872">
    <property type="term" value="F:metal ion binding"/>
    <property type="evidence" value="ECO:0007669"/>
    <property type="project" value="UniProtKB-KW"/>
</dbReference>
<keyword evidence="5" id="KW-0132">Cell division</keyword>
<keyword evidence="7" id="KW-0498">Mitosis</keyword>
<dbReference type="InterPro" id="IPR004910">
    <property type="entry name" value="Yippee/Mis18/Cereblon"/>
</dbReference>
<keyword evidence="6" id="KW-0479">Metal-binding</keyword>
<evidence type="ECO:0000256" key="8">
    <source>
        <dbReference type="ARBA" id="ARBA00022833"/>
    </source>
</evidence>
<comment type="function">
    <text evidence="1">Required for recruitment of CENPA to centromeres and normal chromosome segregation during mitosis.</text>
</comment>
<comment type="subcellular location">
    <subcellularLocation>
        <location evidence="3">Chromosome</location>
        <location evidence="3">Centromere</location>
    </subcellularLocation>
    <subcellularLocation>
        <location evidence="2">Nucleus</location>
    </subcellularLocation>
</comment>
<keyword evidence="10" id="KW-0131">Cell cycle</keyword>
<evidence type="ECO:0000313" key="14">
    <source>
        <dbReference type="RefSeq" id="XP_013077847.2"/>
    </source>
</evidence>